<evidence type="ECO:0000256" key="5">
    <source>
        <dbReference type="ARBA" id="ARBA00022692"/>
    </source>
</evidence>
<organism evidence="12">
    <name type="scientific">marine sediment metagenome</name>
    <dbReference type="NCBI Taxonomy" id="412755"/>
    <lineage>
        <taxon>unclassified sequences</taxon>
        <taxon>metagenomes</taxon>
        <taxon>ecological metagenomes</taxon>
    </lineage>
</organism>
<name>A0A0F9QK84_9ZZZZ</name>
<dbReference type="Gene3D" id="1.20.120.220">
    <property type="entry name" value="ATP synthase, F0 complex, subunit A"/>
    <property type="match status" value="1"/>
</dbReference>
<dbReference type="NCBIfam" id="TIGR01131">
    <property type="entry name" value="ATP_synt_6_or_A"/>
    <property type="match status" value="1"/>
</dbReference>
<evidence type="ECO:0000256" key="7">
    <source>
        <dbReference type="ARBA" id="ARBA00022989"/>
    </source>
</evidence>
<keyword evidence="9 11" id="KW-0472">Membrane</keyword>
<feature type="transmembrane region" description="Helical" evidence="11">
    <location>
        <begin position="255"/>
        <end position="273"/>
    </location>
</feature>
<comment type="subcellular location">
    <subcellularLocation>
        <location evidence="1">Membrane</location>
        <topology evidence="1">Multi-pass membrane protein</topology>
    </subcellularLocation>
</comment>
<dbReference type="AlphaFoldDB" id="A0A0F9QK84"/>
<dbReference type="EMBL" id="LAZR01001553">
    <property type="protein sequence ID" value="KKN42859.1"/>
    <property type="molecule type" value="Genomic_DNA"/>
</dbReference>
<gene>
    <name evidence="12" type="ORF">LCGC14_0709100</name>
</gene>
<evidence type="ECO:0000256" key="8">
    <source>
        <dbReference type="ARBA" id="ARBA00023065"/>
    </source>
</evidence>
<keyword evidence="4" id="KW-0138">CF(0)</keyword>
<feature type="transmembrane region" description="Helical" evidence="11">
    <location>
        <begin position="285"/>
        <end position="310"/>
    </location>
</feature>
<feature type="transmembrane region" description="Helical" evidence="11">
    <location>
        <begin position="316"/>
        <end position="337"/>
    </location>
</feature>
<dbReference type="GO" id="GO:0045259">
    <property type="term" value="C:proton-transporting ATP synthase complex"/>
    <property type="evidence" value="ECO:0007669"/>
    <property type="project" value="UniProtKB-KW"/>
</dbReference>
<evidence type="ECO:0000256" key="1">
    <source>
        <dbReference type="ARBA" id="ARBA00004141"/>
    </source>
</evidence>
<accession>A0A0F9QK84</accession>
<evidence type="ECO:0000256" key="4">
    <source>
        <dbReference type="ARBA" id="ARBA00022547"/>
    </source>
</evidence>
<dbReference type="CDD" id="cd00310">
    <property type="entry name" value="ATP-synt_Fo_a_6"/>
    <property type="match status" value="1"/>
</dbReference>
<keyword evidence="8" id="KW-0406">Ion transport</keyword>
<keyword evidence="10" id="KW-0066">ATP synthesis</keyword>
<evidence type="ECO:0008006" key="13">
    <source>
        <dbReference type="Google" id="ProtNLM"/>
    </source>
</evidence>
<keyword evidence="6" id="KW-0375">Hydrogen ion transport</keyword>
<evidence type="ECO:0000313" key="12">
    <source>
        <dbReference type="EMBL" id="KKN42859.1"/>
    </source>
</evidence>
<evidence type="ECO:0000256" key="10">
    <source>
        <dbReference type="ARBA" id="ARBA00023310"/>
    </source>
</evidence>
<reference evidence="12" key="1">
    <citation type="journal article" date="2015" name="Nature">
        <title>Complex archaea that bridge the gap between prokaryotes and eukaryotes.</title>
        <authorList>
            <person name="Spang A."/>
            <person name="Saw J.H."/>
            <person name="Jorgensen S.L."/>
            <person name="Zaremba-Niedzwiedzka K."/>
            <person name="Martijn J."/>
            <person name="Lind A.E."/>
            <person name="van Eijk R."/>
            <person name="Schleper C."/>
            <person name="Guy L."/>
            <person name="Ettema T.J."/>
        </authorList>
    </citation>
    <scope>NUCLEOTIDE SEQUENCE</scope>
</reference>
<sequence>MGKHFIRYLCATFKEPLFERFAMRKAMPSLRYLIIFLLSITCFQGFSNVPQEEEGPVSSKEEVDEYIQHHIKDAHDFHLFSYTNDAGERKHVGFPLPVILWSSNGMVAFMSSEFHYDDEGEVIVEKGGSSFVKYHTKIYELQSGTKNLSFDEEHHPTNATRVLDFSITQSVVGILLVGLLMLWVFSSLARQYTKRKVPKGFGRVLEPLVIYVRDEISRPNIGEKHYRKFTGYLLTVFFFIWILNLLGLTPFGFNVTGQIAVTAALAIFTLIIYTFSGNKEYWQHILWMPGVPYLIRPVLAIIELAGAFLIKPFSLMVRLFANISAGHIVVMSLIAIMFTLKASLGVVGATALSLILSFFITLIEVLVAFLQAYIFTMLSALFIGMAVADHHGDHVFGENDDVDDAEEARENFI</sequence>
<evidence type="ECO:0000256" key="3">
    <source>
        <dbReference type="ARBA" id="ARBA00022448"/>
    </source>
</evidence>
<dbReference type="InterPro" id="IPR035908">
    <property type="entry name" value="F0_ATP_A_sf"/>
</dbReference>
<dbReference type="PRINTS" id="PR00123">
    <property type="entry name" value="ATPASEA"/>
</dbReference>
<feature type="transmembrane region" description="Helical" evidence="11">
    <location>
        <begin position="229"/>
        <end position="249"/>
    </location>
</feature>
<keyword evidence="5 11" id="KW-0812">Transmembrane</keyword>
<comment type="caution">
    <text evidence="12">The sequence shown here is derived from an EMBL/GenBank/DDBJ whole genome shotgun (WGS) entry which is preliminary data.</text>
</comment>
<dbReference type="InterPro" id="IPR000568">
    <property type="entry name" value="ATP_synth_F0_asu"/>
</dbReference>
<dbReference type="Pfam" id="PF00119">
    <property type="entry name" value="ATP-synt_A"/>
    <property type="match status" value="1"/>
</dbReference>
<evidence type="ECO:0000256" key="9">
    <source>
        <dbReference type="ARBA" id="ARBA00023136"/>
    </source>
</evidence>
<evidence type="ECO:0000256" key="6">
    <source>
        <dbReference type="ARBA" id="ARBA00022781"/>
    </source>
</evidence>
<feature type="transmembrane region" description="Helical" evidence="11">
    <location>
        <begin position="30"/>
        <end position="47"/>
    </location>
</feature>
<dbReference type="GO" id="GO:0046933">
    <property type="term" value="F:proton-transporting ATP synthase activity, rotational mechanism"/>
    <property type="evidence" value="ECO:0007669"/>
    <property type="project" value="TreeGrafter"/>
</dbReference>
<keyword evidence="7 11" id="KW-1133">Transmembrane helix</keyword>
<dbReference type="SUPFAM" id="SSF81336">
    <property type="entry name" value="F1F0 ATP synthase subunit A"/>
    <property type="match status" value="1"/>
</dbReference>
<feature type="transmembrane region" description="Helical" evidence="11">
    <location>
        <begin position="167"/>
        <end position="189"/>
    </location>
</feature>
<dbReference type="HAMAP" id="MF_01393">
    <property type="entry name" value="ATP_synth_a_bact"/>
    <property type="match status" value="1"/>
</dbReference>
<proteinExistence type="inferred from homology"/>
<dbReference type="InterPro" id="IPR045083">
    <property type="entry name" value="ATP_synth_F0_asu_bact/mt"/>
</dbReference>
<protein>
    <recommendedName>
        <fullName evidence="13">ATP synthase F0 sector subunit a</fullName>
    </recommendedName>
</protein>
<keyword evidence="3" id="KW-0813">Transport</keyword>
<dbReference type="PANTHER" id="PTHR11410">
    <property type="entry name" value="ATP SYNTHASE SUBUNIT A"/>
    <property type="match status" value="1"/>
</dbReference>
<dbReference type="PANTHER" id="PTHR11410:SF0">
    <property type="entry name" value="ATP SYNTHASE SUBUNIT A"/>
    <property type="match status" value="1"/>
</dbReference>
<evidence type="ECO:0000256" key="2">
    <source>
        <dbReference type="ARBA" id="ARBA00006810"/>
    </source>
</evidence>
<comment type="similarity">
    <text evidence="2">Belongs to the ATPase A chain family.</text>
</comment>
<evidence type="ECO:0000256" key="11">
    <source>
        <dbReference type="SAM" id="Phobius"/>
    </source>
</evidence>